<dbReference type="Proteomes" id="UP001187315">
    <property type="component" value="Unassembled WGS sequence"/>
</dbReference>
<accession>A0AA88IND8</accession>
<name>A0AA88IND8_TACVA</name>
<proteinExistence type="predicted"/>
<feature type="transmembrane region" description="Helical" evidence="6">
    <location>
        <begin position="82"/>
        <end position="107"/>
    </location>
</feature>
<feature type="transmembrane region" description="Helical" evidence="6">
    <location>
        <begin position="26"/>
        <end position="45"/>
    </location>
</feature>
<comment type="caution">
    <text evidence="8">The sequence shown here is derived from an EMBL/GenBank/DDBJ whole genome shotgun (WGS) entry which is preliminary data.</text>
</comment>
<evidence type="ECO:0000256" key="4">
    <source>
        <dbReference type="ARBA" id="ARBA00023136"/>
    </source>
</evidence>
<dbReference type="EMBL" id="JAVHJS010000023">
    <property type="protein sequence ID" value="KAK2819960.1"/>
    <property type="molecule type" value="Genomic_DNA"/>
</dbReference>
<evidence type="ECO:0000256" key="2">
    <source>
        <dbReference type="ARBA" id="ARBA00022692"/>
    </source>
</evidence>
<dbReference type="InterPro" id="IPR050578">
    <property type="entry name" value="MARVEL-CKLF_proteins"/>
</dbReference>
<organism evidence="8 9">
    <name type="scientific">Tachysurus vachellii</name>
    <name type="common">Darkbarbel catfish</name>
    <name type="synonym">Pelteobagrus vachellii</name>
    <dbReference type="NCBI Taxonomy" id="175792"/>
    <lineage>
        <taxon>Eukaryota</taxon>
        <taxon>Metazoa</taxon>
        <taxon>Chordata</taxon>
        <taxon>Craniata</taxon>
        <taxon>Vertebrata</taxon>
        <taxon>Euteleostomi</taxon>
        <taxon>Actinopterygii</taxon>
        <taxon>Neopterygii</taxon>
        <taxon>Teleostei</taxon>
        <taxon>Ostariophysi</taxon>
        <taxon>Siluriformes</taxon>
        <taxon>Bagridae</taxon>
        <taxon>Tachysurus</taxon>
    </lineage>
</organism>
<dbReference type="AlphaFoldDB" id="A0AA88IND8"/>
<keyword evidence="2 5" id="KW-0812">Transmembrane</keyword>
<feature type="domain" description="MARVEL" evidence="7">
    <location>
        <begin position="19"/>
        <end position="138"/>
    </location>
</feature>
<dbReference type="GO" id="GO:0016020">
    <property type="term" value="C:membrane"/>
    <property type="evidence" value="ECO:0007669"/>
    <property type="project" value="UniProtKB-SubCell"/>
</dbReference>
<gene>
    <name evidence="8" type="ORF">Q7C36_021606</name>
</gene>
<evidence type="ECO:0000259" key="7">
    <source>
        <dbReference type="PROSITE" id="PS51225"/>
    </source>
</evidence>
<feature type="transmembrane region" description="Helical" evidence="6">
    <location>
        <begin position="51"/>
        <end position="70"/>
    </location>
</feature>
<evidence type="ECO:0000256" key="1">
    <source>
        <dbReference type="ARBA" id="ARBA00004141"/>
    </source>
</evidence>
<feature type="transmembrane region" description="Helical" evidence="6">
    <location>
        <begin position="113"/>
        <end position="134"/>
    </location>
</feature>
<protein>
    <recommendedName>
        <fullName evidence="7">MARVEL domain-containing protein</fullName>
    </recommendedName>
</protein>
<dbReference type="PANTHER" id="PTHR22776">
    <property type="entry name" value="MARVEL-CONTAINING POTENTIAL LIPID RAFT-ASSOCIATED PROTEIN"/>
    <property type="match status" value="1"/>
</dbReference>
<sequence length="148" mass="16698">MAEQQTFMLMGLVEVDVSFLKSRRGLLKLSELVVMFAASVCFMVAWRPPYISATCMEFFITLALFILYLLKLHKSLSFFFWPLIDIFNSVFAALFLCVISLMAVSTFTNKGTLVGGIMGLVAVVLWCVDGYYIFTKITFNRRTGSAPQ</sequence>
<keyword evidence="4 5" id="KW-0472">Membrane</keyword>
<dbReference type="PANTHER" id="PTHR22776:SF45">
    <property type="entry name" value="CHEMOKINE-LIKE FACTOR"/>
    <property type="match status" value="1"/>
</dbReference>
<keyword evidence="9" id="KW-1185">Reference proteome</keyword>
<keyword evidence="3 6" id="KW-1133">Transmembrane helix</keyword>
<comment type="subcellular location">
    <subcellularLocation>
        <location evidence="1">Membrane</location>
        <topology evidence="1">Multi-pass membrane protein</topology>
    </subcellularLocation>
</comment>
<dbReference type="InterPro" id="IPR008253">
    <property type="entry name" value="Marvel"/>
</dbReference>
<evidence type="ECO:0000256" key="6">
    <source>
        <dbReference type="SAM" id="Phobius"/>
    </source>
</evidence>
<evidence type="ECO:0000313" key="8">
    <source>
        <dbReference type="EMBL" id="KAK2819960.1"/>
    </source>
</evidence>
<dbReference type="PROSITE" id="PS51225">
    <property type="entry name" value="MARVEL"/>
    <property type="match status" value="1"/>
</dbReference>
<evidence type="ECO:0000256" key="3">
    <source>
        <dbReference type="ARBA" id="ARBA00022989"/>
    </source>
</evidence>
<reference evidence="8" key="1">
    <citation type="submission" date="2023-08" db="EMBL/GenBank/DDBJ databases">
        <title>Pelteobagrus vachellii genome.</title>
        <authorList>
            <person name="Liu H."/>
        </authorList>
    </citation>
    <scope>NUCLEOTIDE SEQUENCE</scope>
    <source>
        <strain evidence="8">PRFRI_2022a</strain>
        <tissue evidence="8">Muscle</tissue>
    </source>
</reference>
<evidence type="ECO:0000256" key="5">
    <source>
        <dbReference type="PROSITE-ProRule" id="PRU00581"/>
    </source>
</evidence>
<evidence type="ECO:0000313" key="9">
    <source>
        <dbReference type="Proteomes" id="UP001187315"/>
    </source>
</evidence>